<dbReference type="RefSeq" id="WP_191304134.1">
    <property type="nucleotide sequence ID" value="NZ_BNAR01000016.1"/>
</dbReference>
<evidence type="ECO:0000313" key="1">
    <source>
        <dbReference type="EMBL" id="GHH56608.1"/>
    </source>
</evidence>
<protein>
    <recommendedName>
        <fullName evidence="3">DUF222 domain-containing protein</fullName>
    </recommendedName>
</protein>
<sequence length="175" mass="19134">MICWDRCGDEVVGYLDEFEVEVLRGYGESLLRLLDHRAGSYESWSGSASIPSAATDDLRILAILRCEIGSSEPDWVLACQEVRCVTEAARRVREKLGTLPHSGGIVRLTAVQVTSWLKALGWYLASIDAVTDAAGVAVGKVAEPTVTWLTGLASGLRERSDTGVLPVERLHDRHR</sequence>
<dbReference type="Proteomes" id="UP000605568">
    <property type="component" value="Unassembled WGS sequence"/>
</dbReference>
<reference evidence="2" key="1">
    <citation type="journal article" date="2019" name="Int. J. Syst. Evol. Microbiol.">
        <title>The Global Catalogue of Microorganisms (GCM) 10K type strain sequencing project: providing services to taxonomists for standard genome sequencing and annotation.</title>
        <authorList>
            <consortium name="The Broad Institute Genomics Platform"/>
            <consortium name="The Broad Institute Genome Sequencing Center for Infectious Disease"/>
            <person name="Wu L."/>
            <person name="Ma J."/>
        </authorList>
    </citation>
    <scope>NUCLEOTIDE SEQUENCE [LARGE SCALE GENOMIC DNA]</scope>
    <source>
        <strain evidence="2">CGMCC 4.7367</strain>
    </source>
</reference>
<dbReference type="EMBL" id="BNAR01000016">
    <property type="protein sequence ID" value="GHH56608.1"/>
    <property type="molecule type" value="Genomic_DNA"/>
</dbReference>
<accession>A0ABQ3MPR0</accession>
<evidence type="ECO:0008006" key="3">
    <source>
        <dbReference type="Google" id="ProtNLM"/>
    </source>
</evidence>
<keyword evidence="2" id="KW-1185">Reference proteome</keyword>
<proteinExistence type="predicted"/>
<evidence type="ECO:0000313" key="2">
    <source>
        <dbReference type="Proteomes" id="UP000605568"/>
    </source>
</evidence>
<gene>
    <name evidence="1" type="ORF">GCM10017774_74960</name>
</gene>
<comment type="caution">
    <text evidence="1">The sequence shown here is derived from an EMBL/GenBank/DDBJ whole genome shotgun (WGS) entry which is preliminary data.</text>
</comment>
<organism evidence="1 2">
    <name type="scientific">Lentzea cavernae</name>
    <dbReference type="NCBI Taxonomy" id="2020703"/>
    <lineage>
        <taxon>Bacteria</taxon>
        <taxon>Bacillati</taxon>
        <taxon>Actinomycetota</taxon>
        <taxon>Actinomycetes</taxon>
        <taxon>Pseudonocardiales</taxon>
        <taxon>Pseudonocardiaceae</taxon>
        <taxon>Lentzea</taxon>
    </lineage>
</organism>
<name>A0ABQ3MPR0_9PSEU</name>